<dbReference type="OrthoDB" id="8419893at2"/>
<name>A0A2T9KBF0_9CAUL</name>
<dbReference type="AlphaFoldDB" id="A0A2T9KBF0"/>
<dbReference type="Proteomes" id="UP000245073">
    <property type="component" value="Unassembled WGS sequence"/>
</dbReference>
<proteinExistence type="predicted"/>
<protein>
    <submittedName>
        <fullName evidence="1">Uncharacterized protein</fullName>
    </submittedName>
</protein>
<evidence type="ECO:0000313" key="2">
    <source>
        <dbReference type="Proteomes" id="UP000245073"/>
    </source>
</evidence>
<dbReference type="RefSeq" id="WP_109099571.1">
    <property type="nucleotide sequence ID" value="NZ_QDKQ01000019.1"/>
</dbReference>
<organism evidence="1 2">
    <name type="scientific">Caulobacter endophyticus</name>
    <dbReference type="NCBI Taxonomy" id="2172652"/>
    <lineage>
        <taxon>Bacteria</taxon>
        <taxon>Pseudomonadati</taxon>
        <taxon>Pseudomonadota</taxon>
        <taxon>Alphaproteobacteria</taxon>
        <taxon>Caulobacterales</taxon>
        <taxon>Caulobacteraceae</taxon>
        <taxon>Caulobacter</taxon>
    </lineage>
</organism>
<keyword evidence="2" id="KW-1185">Reference proteome</keyword>
<gene>
    <name evidence="1" type="ORF">DDF67_03560</name>
</gene>
<dbReference type="EMBL" id="QDKQ01000019">
    <property type="protein sequence ID" value="PVM93305.1"/>
    <property type="molecule type" value="Genomic_DNA"/>
</dbReference>
<accession>A0A2T9KBF0</accession>
<evidence type="ECO:0000313" key="1">
    <source>
        <dbReference type="EMBL" id="PVM93305.1"/>
    </source>
</evidence>
<sequence>MDATGKKLVLGQPVIPPAYAARFGTPTIRRGNQGEQIVQVPVNGTWRGLPVTQIVRVAKADTDWINEGMIFAAPKATVLKAANDAGFALPPSGERTLSDGLEMQISVAGLHDDPTHSMLSCGT</sequence>
<reference evidence="1 2" key="1">
    <citation type="submission" date="2018-04" db="EMBL/GenBank/DDBJ databases">
        <title>The genome sequence of Caulobacter sp. 744.</title>
        <authorList>
            <person name="Gao J."/>
            <person name="Sun J."/>
        </authorList>
    </citation>
    <scope>NUCLEOTIDE SEQUENCE [LARGE SCALE GENOMIC DNA]</scope>
    <source>
        <strain evidence="1 2">774</strain>
    </source>
</reference>
<comment type="caution">
    <text evidence="1">The sequence shown here is derived from an EMBL/GenBank/DDBJ whole genome shotgun (WGS) entry which is preliminary data.</text>
</comment>